<gene>
    <name evidence="3" type="ORF">JKJ07_49370</name>
</gene>
<sequence>MNYQLKDKPSMADRDRQTSIVDPRPVAPVSVPALGGITGYWRFIVLVATACVAATAGYVYLVPPKFEASAHILVAPIPTNADLPGLGLVNESLEPARSLQTAVALLDTPTAAAATAARLGAPWTPESVERSVSLEPLGQSYVVEVKAEADTPSTAARLATTFMESALATRNAEIKKRAATLLALRSGLPAGMTSKPNPATTARLELIVRTGDPTLSTAQSASPPRSPAGLPAPAKIGLSVVLGLGLAIAIAWARTRGTRPRDGARASVYASDTNGWNK</sequence>
<dbReference type="Proteomes" id="UP000598996">
    <property type="component" value="Unassembled WGS sequence"/>
</dbReference>
<feature type="region of interest" description="Disordered" evidence="1">
    <location>
        <begin position="1"/>
        <end position="21"/>
    </location>
</feature>
<feature type="transmembrane region" description="Helical" evidence="2">
    <location>
        <begin position="234"/>
        <end position="253"/>
    </location>
</feature>
<dbReference type="EMBL" id="JAENHO010000031">
    <property type="protein sequence ID" value="MBL7262308.1"/>
    <property type="molecule type" value="Genomic_DNA"/>
</dbReference>
<dbReference type="RefSeq" id="WP_203078853.1">
    <property type="nucleotide sequence ID" value="NZ_JAENHO010000031.1"/>
</dbReference>
<dbReference type="PANTHER" id="PTHR32309">
    <property type="entry name" value="TYROSINE-PROTEIN KINASE"/>
    <property type="match status" value="1"/>
</dbReference>
<evidence type="ECO:0000313" key="4">
    <source>
        <dbReference type="Proteomes" id="UP000598996"/>
    </source>
</evidence>
<protein>
    <recommendedName>
        <fullName evidence="5">Polysaccharide chain length determinant N-terminal domain-containing protein</fullName>
    </recommendedName>
</protein>
<dbReference type="PANTHER" id="PTHR32309:SF31">
    <property type="entry name" value="CAPSULAR EXOPOLYSACCHARIDE FAMILY"/>
    <property type="match status" value="1"/>
</dbReference>
<keyword evidence="2" id="KW-1133">Transmembrane helix</keyword>
<reference evidence="3 4" key="1">
    <citation type="submission" date="2021-01" db="EMBL/GenBank/DDBJ databases">
        <title>Actinoplanes sp. nov. LDG1-01 isolated from lichen.</title>
        <authorList>
            <person name="Saeng-In P."/>
            <person name="Phongsopitanun W."/>
            <person name="Kanchanasin P."/>
            <person name="Yuki M."/>
            <person name="Kudo T."/>
            <person name="Ohkuma M."/>
            <person name="Tanasupawat S."/>
        </authorList>
    </citation>
    <scope>NUCLEOTIDE SEQUENCE [LARGE SCALE GENOMIC DNA]</scope>
    <source>
        <strain evidence="3 4">LDG1-01</strain>
    </source>
</reference>
<comment type="caution">
    <text evidence="3">The sequence shown here is derived from an EMBL/GenBank/DDBJ whole genome shotgun (WGS) entry which is preliminary data.</text>
</comment>
<keyword evidence="2" id="KW-0472">Membrane</keyword>
<feature type="transmembrane region" description="Helical" evidence="2">
    <location>
        <begin position="40"/>
        <end position="61"/>
    </location>
</feature>
<dbReference type="InterPro" id="IPR050445">
    <property type="entry name" value="Bact_polysacc_biosynth/exp"/>
</dbReference>
<organism evidence="3 4">
    <name type="scientific">Paractinoplanes lichenicola</name>
    <dbReference type="NCBI Taxonomy" id="2802976"/>
    <lineage>
        <taxon>Bacteria</taxon>
        <taxon>Bacillati</taxon>
        <taxon>Actinomycetota</taxon>
        <taxon>Actinomycetes</taxon>
        <taxon>Micromonosporales</taxon>
        <taxon>Micromonosporaceae</taxon>
        <taxon>Paractinoplanes</taxon>
    </lineage>
</organism>
<evidence type="ECO:0000313" key="3">
    <source>
        <dbReference type="EMBL" id="MBL7262308.1"/>
    </source>
</evidence>
<keyword evidence="4" id="KW-1185">Reference proteome</keyword>
<proteinExistence type="predicted"/>
<name>A0ABS1W6V8_9ACTN</name>
<evidence type="ECO:0008006" key="5">
    <source>
        <dbReference type="Google" id="ProtNLM"/>
    </source>
</evidence>
<evidence type="ECO:0000256" key="1">
    <source>
        <dbReference type="SAM" id="MobiDB-lite"/>
    </source>
</evidence>
<evidence type="ECO:0000256" key="2">
    <source>
        <dbReference type="SAM" id="Phobius"/>
    </source>
</evidence>
<accession>A0ABS1W6V8</accession>
<feature type="compositionally biased region" description="Basic and acidic residues" evidence="1">
    <location>
        <begin position="1"/>
        <end position="17"/>
    </location>
</feature>
<keyword evidence="2" id="KW-0812">Transmembrane</keyword>